<feature type="coiled-coil region" evidence="1">
    <location>
        <begin position="74"/>
        <end position="101"/>
    </location>
</feature>
<name>A0A5B9QCP8_9BACT</name>
<dbReference type="OrthoDB" id="9831469at2"/>
<keyword evidence="1" id="KW-0175">Coiled coil</keyword>
<protein>
    <submittedName>
        <fullName evidence="2">Uncharacterized protein</fullName>
    </submittedName>
</protein>
<evidence type="ECO:0000313" key="2">
    <source>
        <dbReference type="EMBL" id="QEG35262.1"/>
    </source>
</evidence>
<gene>
    <name evidence="2" type="ORF">Pr1d_25570</name>
</gene>
<keyword evidence="3" id="KW-1185">Reference proteome</keyword>
<organism evidence="2 3">
    <name type="scientific">Bythopirellula goksoeyrii</name>
    <dbReference type="NCBI Taxonomy" id="1400387"/>
    <lineage>
        <taxon>Bacteria</taxon>
        <taxon>Pseudomonadati</taxon>
        <taxon>Planctomycetota</taxon>
        <taxon>Planctomycetia</taxon>
        <taxon>Pirellulales</taxon>
        <taxon>Lacipirellulaceae</taxon>
        <taxon>Bythopirellula</taxon>
    </lineage>
</organism>
<proteinExistence type="predicted"/>
<dbReference type="KEGG" id="bgok:Pr1d_25570"/>
<dbReference type="AlphaFoldDB" id="A0A5B9QCP8"/>
<dbReference type="EMBL" id="CP042913">
    <property type="protein sequence ID" value="QEG35262.1"/>
    <property type="molecule type" value="Genomic_DNA"/>
</dbReference>
<dbReference type="RefSeq" id="WP_148073795.1">
    <property type="nucleotide sequence ID" value="NZ_CP042913.1"/>
</dbReference>
<evidence type="ECO:0000313" key="3">
    <source>
        <dbReference type="Proteomes" id="UP000323917"/>
    </source>
</evidence>
<sequence length="200" mass="22723">MSALASLKRTLTKNRTTSQKSYGEIVAALGEDNKVATEVVQAALQASGCTAEQLEADVKLYLERKERIATLVECRKAKAECNELEAQMKALQQESDAVNQKLNERHSDLRIKLSESIYRIQRKEWIEQKLQDTAPDWTAERLAVIQEQRMMLGKQLQQMECYGDTSNNHDAREIKAELANLDAATEKIRACQLEVWPVED</sequence>
<dbReference type="Proteomes" id="UP000323917">
    <property type="component" value="Chromosome"/>
</dbReference>
<accession>A0A5B9QCP8</accession>
<reference evidence="2 3" key="1">
    <citation type="submission" date="2019-08" db="EMBL/GenBank/DDBJ databases">
        <title>Deep-cultivation of Planctomycetes and their phenomic and genomic characterization uncovers novel biology.</title>
        <authorList>
            <person name="Wiegand S."/>
            <person name="Jogler M."/>
            <person name="Boedeker C."/>
            <person name="Pinto D."/>
            <person name="Vollmers J."/>
            <person name="Rivas-Marin E."/>
            <person name="Kohn T."/>
            <person name="Peeters S.H."/>
            <person name="Heuer A."/>
            <person name="Rast P."/>
            <person name="Oberbeckmann S."/>
            <person name="Bunk B."/>
            <person name="Jeske O."/>
            <person name="Meyerdierks A."/>
            <person name="Storesund J.E."/>
            <person name="Kallscheuer N."/>
            <person name="Luecker S."/>
            <person name="Lage O.M."/>
            <person name="Pohl T."/>
            <person name="Merkel B.J."/>
            <person name="Hornburger P."/>
            <person name="Mueller R.-W."/>
            <person name="Bruemmer F."/>
            <person name="Labrenz M."/>
            <person name="Spormann A.M."/>
            <person name="Op den Camp H."/>
            <person name="Overmann J."/>
            <person name="Amann R."/>
            <person name="Jetten M.S.M."/>
            <person name="Mascher T."/>
            <person name="Medema M.H."/>
            <person name="Devos D.P."/>
            <person name="Kaster A.-K."/>
            <person name="Ovreas L."/>
            <person name="Rohde M."/>
            <person name="Galperin M.Y."/>
            <person name="Jogler C."/>
        </authorList>
    </citation>
    <scope>NUCLEOTIDE SEQUENCE [LARGE SCALE GENOMIC DNA]</scope>
    <source>
        <strain evidence="2 3">Pr1d</strain>
    </source>
</reference>
<evidence type="ECO:0000256" key="1">
    <source>
        <dbReference type="SAM" id="Coils"/>
    </source>
</evidence>